<dbReference type="Gene3D" id="3.40.50.880">
    <property type="match status" value="1"/>
</dbReference>
<dbReference type="InterPro" id="IPR009057">
    <property type="entry name" value="Homeodomain-like_sf"/>
</dbReference>
<dbReference type="InterPro" id="IPR029062">
    <property type="entry name" value="Class_I_gatase-like"/>
</dbReference>
<name>A0ABV6V492_9ACTN</name>
<keyword evidence="2" id="KW-0238">DNA-binding</keyword>
<dbReference type="Proteomes" id="UP001592582">
    <property type="component" value="Unassembled WGS sequence"/>
</dbReference>
<evidence type="ECO:0000259" key="4">
    <source>
        <dbReference type="PROSITE" id="PS01124"/>
    </source>
</evidence>
<dbReference type="SMART" id="SM00342">
    <property type="entry name" value="HTH_ARAC"/>
    <property type="match status" value="1"/>
</dbReference>
<sequence>MHRIAVIAVPPVTAFDLAIPELVFSVVEVDGAPAYDVVVCTAEPGVLATTGSVRVVVDHGLDALRDADTVIVTGSGRRDDFAPEVLDALRQAAGAGRRVASICTGAFALASAGVLDGRPATTYWPYSEEFTRRFPRVDVRAGVLYTDDGDVFTSAGVAAGLDLCLYLVRLDHGATVANHVARLAVVAPVRHGGQRQYIESPAPPERGTGLAETRAWALERLGDELTLKDLAAHANTSVRNLTRRFRAETGLSPLQWLLQQRVDRARELLESTTLPVERVARLSGLGSAESLRQHFGRKVGVSPTAYRSGFAHAVTPPST</sequence>
<dbReference type="Pfam" id="PF12833">
    <property type="entry name" value="HTH_18"/>
    <property type="match status" value="1"/>
</dbReference>
<dbReference type="InterPro" id="IPR018062">
    <property type="entry name" value="HTH_AraC-typ_CS"/>
</dbReference>
<dbReference type="SUPFAM" id="SSF52317">
    <property type="entry name" value="Class I glutamine amidotransferase-like"/>
    <property type="match status" value="1"/>
</dbReference>
<dbReference type="InterPro" id="IPR002818">
    <property type="entry name" value="DJ-1/PfpI"/>
</dbReference>
<keyword evidence="1" id="KW-0805">Transcription regulation</keyword>
<dbReference type="RefSeq" id="WP_380502572.1">
    <property type="nucleotide sequence ID" value="NZ_JBHEZX010000002.1"/>
</dbReference>
<dbReference type="InterPro" id="IPR018060">
    <property type="entry name" value="HTH_AraC"/>
</dbReference>
<dbReference type="PROSITE" id="PS01124">
    <property type="entry name" value="HTH_ARAC_FAMILY_2"/>
    <property type="match status" value="1"/>
</dbReference>
<evidence type="ECO:0000256" key="1">
    <source>
        <dbReference type="ARBA" id="ARBA00023015"/>
    </source>
</evidence>
<evidence type="ECO:0000256" key="3">
    <source>
        <dbReference type="ARBA" id="ARBA00023163"/>
    </source>
</evidence>
<protein>
    <submittedName>
        <fullName evidence="5">GlxA family transcriptional regulator</fullName>
    </submittedName>
</protein>
<comment type="caution">
    <text evidence="5">The sequence shown here is derived from an EMBL/GenBank/DDBJ whole genome shotgun (WGS) entry which is preliminary data.</text>
</comment>
<evidence type="ECO:0000313" key="5">
    <source>
        <dbReference type="EMBL" id="MFC1408541.1"/>
    </source>
</evidence>
<dbReference type="Pfam" id="PF01965">
    <property type="entry name" value="DJ-1_PfpI"/>
    <property type="match status" value="1"/>
</dbReference>
<evidence type="ECO:0000313" key="6">
    <source>
        <dbReference type="Proteomes" id="UP001592582"/>
    </source>
</evidence>
<reference evidence="5 6" key="1">
    <citation type="submission" date="2024-09" db="EMBL/GenBank/DDBJ databases">
        <authorList>
            <person name="Lee S.D."/>
        </authorList>
    </citation>
    <scope>NUCLEOTIDE SEQUENCE [LARGE SCALE GENOMIC DNA]</scope>
    <source>
        <strain evidence="5 6">N1-1</strain>
    </source>
</reference>
<dbReference type="SUPFAM" id="SSF46689">
    <property type="entry name" value="Homeodomain-like"/>
    <property type="match status" value="2"/>
</dbReference>
<feature type="domain" description="HTH araC/xylS-type" evidence="4">
    <location>
        <begin position="211"/>
        <end position="309"/>
    </location>
</feature>
<dbReference type="CDD" id="cd03137">
    <property type="entry name" value="GATase1_AraC_1"/>
    <property type="match status" value="1"/>
</dbReference>
<dbReference type="InterPro" id="IPR052158">
    <property type="entry name" value="INH-QAR"/>
</dbReference>
<keyword evidence="3" id="KW-0804">Transcription</keyword>
<dbReference type="Gene3D" id="1.10.10.60">
    <property type="entry name" value="Homeodomain-like"/>
    <property type="match status" value="1"/>
</dbReference>
<dbReference type="EMBL" id="JBHEZX010000002">
    <property type="protein sequence ID" value="MFC1408541.1"/>
    <property type="molecule type" value="Genomic_DNA"/>
</dbReference>
<evidence type="ECO:0000256" key="2">
    <source>
        <dbReference type="ARBA" id="ARBA00023125"/>
    </source>
</evidence>
<organism evidence="5 6">
    <name type="scientific">Streptacidiphilus alkalitolerans</name>
    <dbReference type="NCBI Taxonomy" id="3342712"/>
    <lineage>
        <taxon>Bacteria</taxon>
        <taxon>Bacillati</taxon>
        <taxon>Actinomycetota</taxon>
        <taxon>Actinomycetes</taxon>
        <taxon>Kitasatosporales</taxon>
        <taxon>Streptomycetaceae</taxon>
        <taxon>Streptacidiphilus</taxon>
    </lineage>
</organism>
<dbReference type="PROSITE" id="PS00041">
    <property type="entry name" value="HTH_ARAC_FAMILY_1"/>
    <property type="match status" value="1"/>
</dbReference>
<dbReference type="PANTHER" id="PTHR43130">
    <property type="entry name" value="ARAC-FAMILY TRANSCRIPTIONAL REGULATOR"/>
    <property type="match status" value="1"/>
</dbReference>
<gene>
    <name evidence="5" type="ORF">ACEZDG_04535</name>
</gene>
<accession>A0ABV6V492</accession>
<proteinExistence type="predicted"/>
<dbReference type="PANTHER" id="PTHR43130:SF3">
    <property type="entry name" value="HTH-TYPE TRANSCRIPTIONAL REGULATOR RV1931C"/>
    <property type="match status" value="1"/>
</dbReference>
<keyword evidence="6" id="KW-1185">Reference proteome</keyword>